<dbReference type="AlphaFoldDB" id="A0A844BK20"/>
<dbReference type="InterPro" id="IPR007730">
    <property type="entry name" value="SPOR-like_dom"/>
</dbReference>
<dbReference type="InterPro" id="IPR036680">
    <property type="entry name" value="SPOR-like_sf"/>
</dbReference>
<comment type="caution">
    <text evidence="2">The sequence shown here is derived from an EMBL/GenBank/DDBJ whole genome shotgun (WGS) entry which is preliminary data.</text>
</comment>
<dbReference type="PROSITE" id="PS51724">
    <property type="entry name" value="SPOR"/>
    <property type="match status" value="1"/>
</dbReference>
<dbReference type="GO" id="GO:0042834">
    <property type="term" value="F:peptidoglycan binding"/>
    <property type="evidence" value="ECO:0007669"/>
    <property type="project" value="InterPro"/>
</dbReference>
<evidence type="ECO:0000313" key="3">
    <source>
        <dbReference type="Proteomes" id="UP000466730"/>
    </source>
</evidence>
<feature type="domain" description="SPOR" evidence="1">
    <location>
        <begin position="58"/>
        <end position="136"/>
    </location>
</feature>
<dbReference type="SUPFAM" id="SSF110997">
    <property type="entry name" value="Sporulation related repeat"/>
    <property type="match status" value="1"/>
</dbReference>
<protein>
    <recommendedName>
        <fullName evidence="1">SPOR domain-containing protein</fullName>
    </recommendedName>
</protein>
<accession>A0A844BK20</accession>
<dbReference type="RefSeq" id="WP_153748600.1">
    <property type="nucleotide sequence ID" value="NZ_BAAADI010000011.1"/>
</dbReference>
<gene>
    <name evidence="2" type="ORF">GH815_09825</name>
</gene>
<dbReference type="EMBL" id="WJPO01000013">
    <property type="protein sequence ID" value="MRH21293.1"/>
    <property type="molecule type" value="Genomic_DNA"/>
</dbReference>
<evidence type="ECO:0000259" key="1">
    <source>
        <dbReference type="PROSITE" id="PS51724"/>
    </source>
</evidence>
<keyword evidence="3" id="KW-1185">Reference proteome</keyword>
<dbReference type="Proteomes" id="UP000466730">
    <property type="component" value="Unassembled WGS sequence"/>
</dbReference>
<sequence>MDATIRPLPVRIPPGFRAVWEDDRLNPQRGPRTARGDAQMALVWTDTVPMQLAKPTVPAAAAPRFLRVGAYDTDTAARPTVRTIQGLGLPVSRASGQRAGQPVQVIYAGPFRDAAALARAETRLKRAGFFDLEYRK</sequence>
<reference evidence="2 3" key="1">
    <citation type="submission" date="2019-11" db="EMBL/GenBank/DDBJ databases">
        <title>Draft Whole-Genome sequence of the marine photosynthetic bacterium Rhodovulum strictum DSM 11289.</title>
        <authorList>
            <person name="Kyndt J.A."/>
            <person name="Meyer T.E."/>
        </authorList>
    </citation>
    <scope>NUCLEOTIDE SEQUENCE [LARGE SCALE GENOMIC DNA]</scope>
    <source>
        <strain evidence="2 3">DSM 11289</strain>
    </source>
</reference>
<evidence type="ECO:0000313" key="2">
    <source>
        <dbReference type="EMBL" id="MRH21293.1"/>
    </source>
</evidence>
<dbReference type="OrthoDB" id="7843142at2"/>
<name>A0A844BK20_9RHOB</name>
<organism evidence="2 3">
    <name type="scientific">Rhodovulum strictum</name>
    <dbReference type="NCBI Taxonomy" id="58314"/>
    <lineage>
        <taxon>Bacteria</taxon>
        <taxon>Pseudomonadati</taxon>
        <taxon>Pseudomonadota</taxon>
        <taxon>Alphaproteobacteria</taxon>
        <taxon>Rhodobacterales</taxon>
        <taxon>Paracoccaceae</taxon>
        <taxon>Rhodovulum</taxon>
    </lineage>
</organism>
<proteinExistence type="predicted"/>